<dbReference type="InterPro" id="IPR042099">
    <property type="entry name" value="ANL_N_sf"/>
</dbReference>
<feature type="transmembrane region" description="Helical" evidence="3">
    <location>
        <begin position="1120"/>
        <end position="1147"/>
    </location>
</feature>
<organism evidence="5 6">
    <name type="scientific">Pseudonocardia charpentierae</name>
    <dbReference type="NCBI Taxonomy" id="3075545"/>
    <lineage>
        <taxon>Bacteria</taxon>
        <taxon>Bacillati</taxon>
        <taxon>Actinomycetota</taxon>
        <taxon>Actinomycetes</taxon>
        <taxon>Pseudonocardiales</taxon>
        <taxon>Pseudonocardiaceae</taxon>
        <taxon>Pseudonocardia</taxon>
    </lineage>
</organism>
<dbReference type="Pfam" id="PF00550">
    <property type="entry name" value="PP-binding"/>
    <property type="match status" value="1"/>
</dbReference>
<accession>A0ABU2NBW9</accession>
<dbReference type="CDD" id="cd05930">
    <property type="entry name" value="A_NRPS"/>
    <property type="match status" value="1"/>
</dbReference>
<dbReference type="PROSITE" id="PS00455">
    <property type="entry name" value="AMP_BINDING"/>
    <property type="match status" value="1"/>
</dbReference>
<evidence type="ECO:0000313" key="5">
    <source>
        <dbReference type="EMBL" id="MDT0351241.1"/>
    </source>
</evidence>
<keyword evidence="3" id="KW-0812">Transmembrane</keyword>
<dbReference type="PROSITE" id="PS00012">
    <property type="entry name" value="PHOSPHOPANTETHEINE"/>
    <property type="match status" value="1"/>
</dbReference>
<dbReference type="NCBIfam" id="TIGR01733">
    <property type="entry name" value="AA-adenyl-dom"/>
    <property type="match status" value="1"/>
</dbReference>
<dbReference type="InterPro" id="IPR025110">
    <property type="entry name" value="AMP-bd_C"/>
</dbReference>
<evidence type="ECO:0000313" key="6">
    <source>
        <dbReference type="Proteomes" id="UP001183202"/>
    </source>
</evidence>
<sequence>MSPRRLQQFFEASADRTPEAVAVDDGDREVTYGALEWAANRLAHLLRSRGIGSGDRVGILLHRSPLTYTALLGVLKAGAAFVPIDPASPPDRVRYIADDSALDLLLSTSELRPATEGLHQPVLVLDEDADLREEGPYPRLCVDPDGDAPCYVIYTSGSSGRPKGVEVAQSSICNFIEIATQVYDVQSTDRVYQGMTVSFDFSIEEIWPTFAAGATLVVGPNDSRRLGAELADFLELTGVTLFYCVPTLLATIPRDLPAVRGLMVGGEACPGGLVERWARPGRRMLNTYGPTEATVTATWGELLPGRPVTIGRPMPTYSIVILDENRRVVPSGTAGEICIGGPGVANGYVGMPEKTADKFVRYGPAGERIYRTGDLGRVDENGEIVYLGRADDEVKIRGHRVDLGEIESVLLDDPAVESAVAALLPVGGAEELVAYVTTRSGSADAEPIGRLHELLRERVPDYMVPGYLEVLPALPTMPSGKVDRRRLPAPSGRRLIVRSGDVVTADGPMEVAVRDAWATAFRLDPGDLSVTADFFADLGGHSLLAATAVSLLRERGVGVTPAVRDLYQNSTVRTMAAHLQARTDAASVAGATSRVPAEHAVVSSGRYGVAGALQGAYLYALMLLLTLPVVAIYIANSGQVSLRVLSLIALMATAVYLGLRWLLAPVMVRVLSHGVAPGRHRLWSGTYLQLWALDVMLSLAPLQVLSGSPLITPYLRLLGARVGDDVHMGTAIVSLPSLLRIGSGASVGYGVAMRPWVVENGWVVVEPITIGEGAFVGSGAVLEPGTTIGDWAVLAEQSTAARGQHIPAGERWVGSPSTRTDQVDETLAELDRDAPAAGWTRVQHLAVAAGLVLLELLPLLMLIPTVLLVWSALLVYGETVGLVSALLVGPVFVLTVCVTVLSVHSLVQPDTPVGVYPARSALGVRKWLADKVLEMSLEFTNSLYATLYTVPWLRALGAKVGRGAEVSTVAHLDPDLLVLGNESFIADMASMGGATFHHGRVSFRRSEVGARAFVGNAALIPPGTRLGDDSLVGVQTVPPAAGVPAGSAWLGSPAMHLPARQDSGDFAESLTFLPSRRRVAGRLAVEFLRITLPASLVAAAVYLYLLSLSMLAVAGTGVGAVALLAPLLAVLSGLAVSGVVAMVKWLVVGTYRPRVEPLWSGFVRRAEFVTGLYEAAAVPALLYLLVGTPFLPPVLRLFGARIGRRTFIASTYLTEFDLVEIDDDAAVGRDVSLQTHLFEDRVMKMSTVRVGPRASVGDRAVVLYDATVGADTTLEPLSLVMKGEQLPAGTHWRGIPAEGVA</sequence>
<evidence type="ECO:0000256" key="3">
    <source>
        <dbReference type="SAM" id="Phobius"/>
    </source>
</evidence>
<dbReference type="InterPro" id="IPR045851">
    <property type="entry name" value="AMP-bd_C_sf"/>
</dbReference>
<evidence type="ECO:0000256" key="2">
    <source>
        <dbReference type="ARBA" id="ARBA00022553"/>
    </source>
</evidence>
<feature type="transmembrane region" description="Helical" evidence="3">
    <location>
        <begin position="688"/>
        <end position="711"/>
    </location>
</feature>
<dbReference type="EMBL" id="JAVREJ010000011">
    <property type="protein sequence ID" value="MDT0351241.1"/>
    <property type="molecule type" value="Genomic_DNA"/>
</dbReference>
<keyword evidence="3" id="KW-1133">Transmembrane helix</keyword>
<keyword evidence="6" id="KW-1185">Reference proteome</keyword>
<evidence type="ECO:0000256" key="1">
    <source>
        <dbReference type="ARBA" id="ARBA00022450"/>
    </source>
</evidence>
<dbReference type="InterPro" id="IPR009081">
    <property type="entry name" value="PP-bd_ACP"/>
</dbReference>
<keyword evidence="1" id="KW-0596">Phosphopantetheine</keyword>
<dbReference type="Proteomes" id="UP001183202">
    <property type="component" value="Unassembled WGS sequence"/>
</dbReference>
<keyword evidence="2" id="KW-0597">Phosphoprotein</keyword>
<evidence type="ECO:0000259" key="4">
    <source>
        <dbReference type="PROSITE" id="PS50075"/>
    </source>
</evidence>
<dbReference type="NCBIfam" id="TIGR02353">
    <property type="entry name" value="NRPS_term_dom"/>
    <property type="match status" value="1"/>
</dbReference>
<dbReference type="Gene3D" id="3.30.300.30">
    <property type="match status" value="1"/>
</dbReference>
<dbReference type="InterPro" id="IPR001451">
    <property type="entry name" value="Hexapep"/>
</dbReference>
<dbReference type="InterPro" id="IPR036736">
    <property type="entry name" value="ACP-like_sf"/>
</dbReference>
<feature type="transmembrane region" description="Helical" evidence="3">
    <location>
        <begin position="616"/>
        <end position="635"/>
    </location>
</feature>
<dbReference type="Gene3D" id="1.10.1200.10">
    <property type="entry name" value="ACP-like"/>
    <property type="match status" value="1"/>
</dbReference>
<dbReference type="InterPro" id="IPR012728">
    <property type="entry name" value="Pls/PosA_C"/>
</dbReference>
<dbReference type="PROSITE" id="PS50075">
    <property type="entry name" value="CARRIER"/>
    <property type="match status" value="1"/>
</dbReference>
<dbReference type="Pfam" id="PF13193">
    <property type="entry name" value="AMP-binding_C"/>
    <property type="match status" value="1"/>
</dbReference>
<dbReference type="Pfam" id="PF14602">
    <property type="entry name" value="Hexapep_2"/>
    <property type="match status" value="1"/>
</dbReference>
<dbReference type="RefSeq" id="WP_311557450.1">
    <property type="nucleotide sequence ID" value="NZ_JAVREJ010000011.1"/>
</dbReference>
<protein>
    <submittedName>
        <fullName evidence="5">Amino acid adenylation domain-containing protein</fullName>
    </submittedName>
</protein>
<dbReference type="SUPFAM" id="SSF56801">
    <property type="entry name" value="Acetyl-CoA synthetase-like"/>
    <property type="match status" value="1"/>
</dbReference>
<feature type="transmembrane region" description="Helical" evidence="3">
    <location>
        <begin position="1168"/>
        <end position="1186"/>
    </location>
</feature>
<feature type="transmembrane region" description="Helical" evidence="3">
    <location>
        <begin position="1087"/>
        <end position="1114"/>
    </location>
</feature>
<feature type="transmembrane region" description="Helical" evidence="3">
    <location>
        <begin position="851"/>
        <end position="876"/>
    </location>
</feature>
<dbReference type="PANTHER" id="PTHR45527">
    <property type="entry name" value="NONRIBOSOMAL PEPTIDE SYNTHETASE"/>
    <property type="match status" value="1"/>
</dbReference>
<dbReference type="PANTHER" id="PTHR45527:SF1">
    <property type="entry name" value="FATTY ACID SYNTHASE"/>
    <property type="match status" value="1"/>
</dbReference>
<dbReference type="InterPro" id="IPR020845">
    <property type="entry name" value="AMP-binding_CS"/>
</dbReference>
<dbReference type="Gene3D" id="2.160.10.10">
    <property type="entry name" value="Hexapeptide repeat proteins"/>
    <property type="match status" value="3"/>
</dbReference>
<proteinExistence type="predicted"/>
<dbReference type="InterPro" id="IPR010071">
    <property type="entry name" value="AA_adenyl_dom"/>
</dbReference>
<dbReference type="SUPFAM" id="SSF51161">
    <property type="entry name" value="Trimeric LpxA-like enzymes"/>
    <property type="match status" value="3"/>
</dbReference>
<keyword evidence="3" id="KW-0472">Membrane</keyword>
<feature type="transmembrane region" description="Helical" evidence="3">
    <location>
        <begin position="882"/>
        <end position="903"/>
    </location>
</feature>
<dbReference type="SUPFAM" id="SSF47336">
    <property type="entry name" value="ACP-like"/>
    <property type="match status" value="1"/>
</dbReference>
<comment type="caution">
    <text evidence="5">The sequence shown here is derived from an EMBL/GenBank/DDBJ whole genome shotgun (WGS) entry which is preliminary data.</text>
</comment>
<name>A0ABU2NBW9_9PSEU</name>
<gene>
    <name evidence="5" type="ORF">RM445_17065</name>
</gene>
<dbReference type="InterPro" id="IPR006162">
    <property type="entry name" value="Ppantetheine_attach_site"/>
</dbReference>
<dbReference type="InterPro" id="IPR000873">
    <property type="entry name" value="AMP-dep_synth/lig_dom"/>
</dbReference>
<dbReference type="InterPro" id="IPR011004">
    <property type="entry name" value="Trimer_LpxA-like_sf"/>
</dbReference>
<reference evidence="6" key="1">
    <citation type="submission" date="2023-07" db="EMBL/GenBank/DDBJ databases">
        <title>30 novel species of actinomycetes from the DSMZ collection.</title>
        <authorList>
            <person name="Nouioui I."/>
        </authorList>
    </citation>
    <scope>NUCLEOTIDE SEQUENCE [LARGE SCALE GENOMIC DNA]</scope>
    <source>
        <strain evidence="6">DSM 45834</strain>
    </source>
</reference>
<feature type="domain" description="Carrier" evidence="4">
    <location>
        <begin position="504"/>
        <end position="583"/>
    </location>
</feature>
<dbReference type="Gene3D" id="3.40.50.12780">
    <property type="entry name" value="N-terminal domain of ligase-like"/>
    <property type="match status" value="1"/>
</dbReference>
<dbReference type="Pfam" id="PF00501">
    <property type="entry name" value="AMP-binding"/>
    <property type="match status" value="1"/>
</dbReference>
<feature type="transmembrane region" description="Helical" evidence="3">
    <location>
        <begin position="647"/>
        <end position="668"/>
    </location>
</feature>